<gene>
    <name evidence="15" type="ORF">COCMIDRAFT_2212</name>
</gene>
<dbReference type="HOGENOM" id="CLU_041038_0_1_1"/>
<feature type="binding site" evidence="10">
    <location>
        <position position="220"/>
    </location>
    <ligand>
        <name>Ca(2+)</name>
        <dbReference type="ChEBI" id="CHEBI:29108"/>
        <label>2</label>
    </ligand>
</feature>
<evidence type="ECO:0000313" key="15">
    <source>
        <dbReference type="EMBL" id="EUC48951.1"/>
    </source>
</evidence>
<accession>W6ZYZ7</accession>
<reference evidence="15 16" key="1">
    <citation type="journal article" date="2013" name="PLoS Genet.">
        <title>Comparative genome structure, secondary metabolite, and effector coding capacity across Cochliobolus pathogens.</title>
        <authorList>
            <person name="Condon B.J."/>
            <person name="Leng Y."/>
            <person name="Wu D."/>
            <person name="Bushley K.E."/>
            <person name="Ohm R.A."/>
            <person name="Otillar R."/>
            <person name="Martin J."/>
            <person name="Schackwitz W."/>
            <person name="Grimwood J."/>
            <person name="MohdZainudin N."/>
            <person name="Xue C."/>
            <person name="Wang R."/>
            <person name="Manning V.A."/>
            <person name="Dhillon B."/>
            <person name="Tu Z.J."/>
            <person name="Steffenson B.J."/>
            <person name="Salamov A."/>
            <person name="Sun H."/>
            <person name="Lowry S."/>
            <person name="LaButti K."/>
            <person name="Han J."/>
            <person name="Copeland A."/>
            <person name="Lindquist E."/>
            <person name="Barry K."/>
            <person name="Schmutz J."/>
            <person name="Baker S.E."/>
            <person name="Ciuffetti L.M."/>
            <person name="Grigoriev I.V."/>
            <person name="Zhong S."/>
            <person name="Turgeon B.G."/>
        </authorList>
    </citation>
    <scope>NUCLEOTIDE SEQUENCE [LARGE SCALE GENOMIC DNA]</scope>
    <source>
        <strain evidence="15 16">ATCC 44560</strain>
    </source>
</reference>
<dbReference type="InterPro" id="IPR002016">
    <property type="entry name" value="Haem_peroxidase"/>
</dbReference>
<dbReference type="InterPro" id="IPR000823">
    <property type="entry name" value="Peroxidase_pln"/>
</dbReference>
<keyword evidence="3 13" id="KW-0575">Peroxidase</keyword>
<evidence type="ECO:0000256" key="10">
    <source>
        <dbReference type="PIRSR" id="PIRSR601621-2"/>
    </source>
</evidence>
<dbReference type="SUPFAM" id="SSF48113">
    <property type="entry name" value="Heme-dependent peroxidases"/>
    <property type="match status" value="1"/>
</dbReference>
<dbReference type="GO" id="GO:0140825">
    <property type="term" value="F:lactoperoxidase activity"/>
    <property type="evidence" value="ECO:0007669"/>
    <property type="project" value="UniProtKB-EC"/>
</dbReference>
<feature type="active site" description="Proton acceptor" evidence="9">
    <location>
        <position position="106"/>
    </location>
</feature>
<keyword evidence="10 13" id="KW-0106">Calcium</keyword>
<dbReference type="KEGG" id="bor:COCMIDRAFT_2212"/>
<dbReference type="PRINTS" id="PR00458">
    <property type="entry name" value="PEROXIDASE"/>
</dbReference>
<dbReference type="Proteomes" id="UP000054032">
    <property type="component" value="Unassembled WGS sequence"/>
</dbReference>
<feature type="chain" id="PRO_5006994372" description="Peroxidase" evidence="13">
    <location>
        <begin position="20"/>
        <end position="335"/>
    </location>
</feature>
<dbReference type="EC" id="1.11.1.-" evidence="13"/>
<organism evidence="15 16">
    <name type="scientific">Bipolaris oryzae ATCC 44560</name>
    <dbReference type="NCBI Taxonomy" id="930090"/>
    <lineage>
        <taxon>Eukaryota</taxon>
        <taxon>Fungi</taxon>
        <taxon>Dikarya</taxon>
        <taxon>Ascomycota</taxon>
        <taxon>Pezizomycotina</taxon>
        <taxon>Dothideomycetes</taxon>
        <taxon>Pleosporomycetidae</taxon>
        <taxon>Pleosporales</taxon>
        <taxon>Pleosporineae</taxon>
        <taxon>Pleosporaceae</taxon>
        <taxon>Bipolaris</taxon>
    </lineage>
</organism>
<keyword evidence="12" id="KW-1015">Disulfide bond</keyword>
<dbReference type="Pfam" id="PF00141">
    <property type="entry name" value="peroxidase"/>
    <property type="match status" value="1"/>
</dbReference>
<keyword evidence="16" id="KW-1185">Reference proteome</keyword>
<evidence type="ECO:0000256" key="5">
    <source>
        <dbReference type="ARBA" id="ARBA00022723"/>
    </source>
</evidence>
<comment type="similarity">
    <text evidence="2 13">Belongs to the peroxidase family. Ligninase subfamily.</text>
</comment>
<sequence length="335" mass="35835">MYIRNILVSGLAAVSTVQAYNNDTFGEDEKWIVADPPPVQKRQFINVLGLLNNIFGNGGGNNNNNKDDPSECPAIWTQISATLTQQFSANGECTDAARAAIRAAFHDCFPGACDGSLILANECAQAPSRGLQRFCSNLAGVASQTNVGVGDLIQFAAAHAVKTCPQGPTVPVRIGRQDSSRENDWRILPRGDARGNDVVRLFSSKGFTPTDLAALLGAHSTAKQQFVDPSQAGAALDSTPGVWDIKYYTETLRGNAPFTLPADRNVARNPATALAFASFGVSKKAWDDAFVVAMVKMGMMGVTGRNMIDCTSALPKTSAAKSEIKEKRVSGRFMW</sequence>
<dbReference type="Gene3D" id="1.10.420.10">
    <property type="entry name" value="Peroxidase, domain 2"/>
    <property type="match status" value="1"/>
</dbReference>
<dbReference type="GeneID" id="19120187"/>
<dbReference type="Gene3D" id="1.10.520.10">
    <property type="match status" value="1"/>
</dbReference>
<dbReference type="EMBL" id="KI963936">
    <property type="protein sequence ID" value="EUC48951.1"/>
    <property type="molecule type" value="Genomic_DNA"/>
</dbReference>
<evidence type="ECO:0000256" key="3">
    <source>
        <dbReference type="ARBA" id="ARBA00022559"/>
    </source>
</evidence>
<dbReference type="OrthoDB" id="2113341at2759"/>
<evidence type="ECO:0000256" key="2">
    <source>
        <dbReference type="ARBA" id="ARBA00006089"/>
    </source>
</evidence>
<feature type="domain" description="Plant heme peroxidase family profile" evidence="14">
    <location>
        <begin position="97"/>
        <end position="314"/>
    </location>
</feature>
<feature type="binding site" evidence="10">
    <location>
        <position position="116"/>
    </location>
    <ligand>
        <name>Ca(2+)</name>
        <dbReference type="ChEBI" id="CHEBI:29108"/>
        <label>1</label>
    </ligand>
</feature>
<dbReference type="PANTHER" id="PTHR31517">
    <property type="match status" value="1"/>
</dbReference>
<evidence type="ECO:0000256" key="7">
    <source>
        <dbReference type="ARBA" id="ARBA00023004"/>
    </source>
</evidence>
<dbReference type="RefSeq" id="XP_007684483.1">
    <property type="nucleotide sequence ID" value="XM_007686293.1"/>
</dbReference>
<feature type="binding site" evidence="10">
    <location>
        <position position="107"/>
    </location>
    <ligand>
        <name>Ca(2+)</name>
        <dbReference type="ChEBI" id="CHEBI:29108"/>
        <label>1</label>
    </ligand>
</feature>
<evidence type="ECO:0000256" key="13">
    <source>
        <dbReference type="RuleBase" id="RU363051"/>
    </source>
</evidence>
<name>W6ZYZ7_COCMI</name>
<dbReference type="PRINTS" id="PR00462">
    <property type="entry name" value="LIGNINASE"/>
</dbReference>
<keyword evidence="6 13" id="KW-0560">Oxidoreductase</keyword>
<evidence type="ECO:0000313" key="16">
    <source>
        <dbReference type="Proteomes" id="UP000054032"/>
    </source>
</evidence>
<evidence type="ECO:0000256" key="4">
    <source>
        <dbReference type="ARBA" id="ARBA00022617"/>
    </source>
</evidence>
<dbReference type="InterPro" id="IPR019794">
    <property type="entry name" value="Peroxidases_AS"/>
</dbReference>
<evidence type="ECO:0000259" key="14">
    <source>
        <dbReference type="PROSITE" id="PS50873"/>
    </source>
</evidence>
<dbReference type="GO" id="GO:0020037">
    <property type="term" value="F:heme binding"/>
    <property type="evidence" value="ECO:0007669"/>
    <property type="project" value="UniProtKB-UniRule"/>
</dbReference>
<evidence type="ECO:0000256" key="6">
    <source>
        <dbReference type="ARBA" id="ARBA00023002"/>
    </source>
</evidence>
<dbReference type="InterPro" id="IPR001621">
    <property type="entry name" value="Ligninase"/>
</dbReference>
<feature type="binding site" description="axial binding residue" evidence="10">
    <location>
        <position position="219"/>
    </location>
    <ligand>
        <name>heme b</name>
        <dbReference type="ChEBI" id="CHEBI:60344"/>
    </ligand>
    <ligandPart>
        <name>Fe</name>
        <dbReference type="ChEBI" id="CHEBI:18248"/>
    </ligandPart>
</feature>
<keyword evidence="5 10" id="KW-0479">Metal-binding</keyword>
<evidence type="ECO:0000256" key="11">
    <source>
        <dbReference type="PIRSR" id="PIRSR601621-3"/>
    </source>
</evidence>
<feature type="site" description="Transition state stabilizer" evidence="11">
    <location>
        <position position="102"/>
    </location>
</feature>
<evidence type="ECO:0000256" key="12">
    <source>
        <dbReference type="PIRSR" id="PIRSR601621-4"/>
    </source>
</evidence>
<dbReference type="InterPro" id="IPR010255">
    <property type="entry name" value="Haem_peroxidase_sf"/>
</dbReference>
<evidence type="ECO:0000256" key="8">
    <source>
        <dbReference type="ARBA" id="ARBA00023180"/>
    </source>
</evidence>
<feature type="binding site" evidence="10">
    <location>
        <position position="114"/>
    </location>
    <ligand>
        <name>Ca(2+)</name>
        <dbReference type="ChEBI" id="CHEBI:29108"/>
        <label>1</label>
    </ligand>
</feature>
<feature type="binding site" evidence="10">
    <location>
        <position position="237"/>
    </location>
    <ligand>
        <name>Ca(2+)</name>
        <dbReference type="ChEBI" id="CHEBI:29108"/>
        <label>2</label>
    </ligand>
</feature>
<feature type="binding site" evidence="10">
    <location>
        <position position="244"/>
    </location>
    <ligand>
        <name>Ca(2+)</name>
        <dbReference type="ChEBI" id="CHEBI:29108"/>
        <label>2</label>
    </ligand>
</feature>
<dbReference type="eggNOG" id="ENOG502QT8W">
    <property type="taxonomic scope" value="Eukaryota"/>
</dbReference>
<evidence type="ECO:0000256" key="9">
    <source>
        <dbReference type="PIRSR" id="PIRSR601621-1"/>
    </source>
</evidence>
<proteinExistence type="inferred from homology"/>
<dbReference type="GO" id="GO:0046872">
    <property type="term" value="F:metal ion binding"/>
    <property type="evidence" value="ECO:0007669"/>
    <property type="project" value="UniProtKB-UniRule"/>
</dbReference>
<feature type="binding site" evidence="10">
    <location>
        <position position="239"/>
    </location>
    <ligand>
        <name>Ca(2+)</name>
        <dbReference type="ChEBI" id="CHEBI:29108"/>
        <label>2</label>
    </ligand>
</feature>
<dbReference type="PROSITE" id="PS50873">
    <property type="entry name" value="PEROXIDASE_4"/>
    <property type="match status" value="1"/>
</dbReference>
<keyword evidence="7 10" id="KW-0408">Iron</keyword>
<dbReference type="AlphaFoldDB" id="W6ZYZ7"/>
<dbReference type="PROSITE" id="PS00436">
    <property type="entry name" value="PEROXIDASE_2"/>
    <property type="match status" value="1"/>
</dbReference>
<keyword evidence="13" id="KW-0732">Signal</keyword>
<keyword evidence="8" id="KW-0325">Glycoprotein</keyword>
<comment type="catalytic activity">
    <reaction evidence="1">
        <text>2 a phenolic donor + H2O2 = 2 a phenolic radical donor + 2 H2O</text>
        <dbReference type="Rhea" id="RHEA:56136"/>
        <dbReference type="ChEBI" id="CHEBI:15377"/>
        <dbReference type="ChEBI" id="CHEBI:16240"/>
        <dbReference type="ChEBI" id="CHEBI:139520"/>
        <dbReference type="ChEBI" id="CHEBI:139521"/>
        <dbReference type="EC" id="1.11.1.7"/>
    </reaction>
</comment>
<keyword evidence="4 10" id="KW-0349">Heme</keyword>
<evidence type="ECO:0000256" key="1">
    <source>
        <dbReference type="ARBA" id="ARBA00000189"/>
    </source>
</evidence>
<dbReference type="GO" id="GO:0006979">
    <property type="term" value="P:response to oxidative stress"/>
    <property type="evidence" value="ECO:0007669"/>
    <property type="project" value="InterPro"/>
</dbReference>
<comment type="cofactor">
    <cofactor evidence="10">
        <name>heme b</name>
        <dbReference type="ChEBI" id="CHEBI:60344"/>
    </cofactor>
    <text evidence="10">Binds 1 heme b (iron(II)-protoporphyrin IX) group per subunit.</text>
</comment>
<comment type="cofactor">
    <cofactor evidence="10 13">
        <name>Ca(2+)</name>
        <dbReference type="ChEBI" id="CHEBI:29108"/>
    </cofactor>
    <text evidence="10 13">Binds 2 calcium ions per subunit.</text>
</comment>
<feature type="signal peptide" evidence="13">
    <location>
        <begin position="1"/>
        <end position="19"/>
    </location>
</feature>
<feature type="disulfide bond" evidence="12">
    <location>
        <begin position="93"/>
        <end position="164"/>
    </location>
</feature>
<protein>
    <recommendedName>
        <fullName evidence="13">Peroxidase</fullName>
        <ecNumber evidence="13">1.11.1.-</ecNumber>
    </recommendedName>
</protein>
<dbReference type="PANTHER" id="PTHR31517:SF48">
    <property type="entry name" value="PEROXIDASE 16-RELATED"/>
    <property type="match status" value="1"/>
</dbReference>